<dbReference type="SUPFAM" id="SSF52540">
    <property type="entry name" value="P-loop containing nucleoside triphosphate hydrolases"/>
    <property type="match status" value="1"/>
</dbReference>
<dbReference type="Pfam" id="PF04548">
    <property type="entry name" value="AIG1"/>
    <property type="match status" value="1"/>
</dbReference>
<evidence type="ECO:0000313" key="5">
    <source>
        <dbReference type="EMBL" id="CAF4090459.1"/>
    </source>
</evidence>
<dbReference type="EMBL" id="CAJOBC010031032">
    <property type="protein sequence ID" value="CAF4090459.1"/>
    <property type="molecule type" value="Genomic_DNA"/>
</dbReference>
<dbReference type="Gene3D" id="3.40.50.300">
    <property type="entry name" value="P-loop containing nucleotide triphosphate hydrolases"/>
    <property type="match status" value="1"/>
</dbReference>
<dbReference type="EMBL" id="CAJNOQ010011900">
    <property type="protein sequence ID" value="CAF1287582.1"/>
    <property type="molecule type" value="Genomic_DNA"/>
</dbReference>
<dbReference type="Proteomes" id="UP000681722">
    <property type="component" value="Unassembled WGS sequence"/>
</dbReference>
<dbReference type="OrthoDB" id="8954335at2759"/>
<reference evidence="4" key="1">
    <citation type="submission" date="2021-02" db="EMBL/GenBank/DDBJ databases">
        <authorList>
            <person name="Nowell W R."/>
        </authorList>
    </citation>
    <scope>NUCLEOTIDE SEQUENCE</scope>
</reference>
<accession>A0A815CRY5</accession>
<dbReference type="InterPro" id="IPR006703">
    <property type="entry name" value="G_AIG1"/>
</dbReference>
<dbReference type="InterPro" id="IPR027417">
    <property type="entry name" value="P-loop_NTPase"/>
</dbReference>
<gene>
    <name evidence="4" type="ORF">GPM918_LOCUS27869</name>
    <name evidence="5" type="ORF">SRO942_LOCUS28281</name>
</gene>
<dbReference type="AlphaFoldDB" id="A0A815CRY5"/>
<feature type="domain" description="AIG1-type G" evidence="3">
    <location>
        <begin position="24"/>
        <end position="221"/>
    </location>
</feature>
<evidence type="ECO:0000256" key="2">
    <source>
        <dbReference type="ARBA" id="ARBA00022741"/>
    </source>
</evidence>
<dbReference type="Proteomes" id="UP000663829">
    <property type="component" value="Unassembled WGS sequence"/>
</dbReference>
<evidence type="ECO:0000313" key="4">
    <source>
        <dbReference type="EMBL" id="CAF1287582.1"/>
    </source>
</evidence>
<protein>
    <recommendedName>
        <fullName evidence="3">AIG1-type G domain-containing protein</fullName>
    </recommendedName>
</protein>
<keyword evidence="6" id="KW-1185">Reference proteome</keyword>
<organism evidence="4 6">
    <name type="scientific">Didymodactylos carnosus</name>
    <dbReference type="NCBI Taxonomy" id="1234261"/>
    <lineage>
        <taxon>Eukaryota</taxon>
        <taxon>Metazoa</taxon>
        <taxon>Spiralia</taxon>
        <taxon>Gnathifera</taxon>
        <taxon>Rotifera</taxon>
        <taxon>Eurotatoria</taxon>
        <taxon>Bdelloidea</taxon>
        <taxon>Philodinida</taxon>
        <taxon>Philodinidae</taxon>
        <taxon>Didymodactylos</taxon>
    </lineage>
</organism>
<evidence type="ECO:0000256" key="1">
    <source>
        <dbReference type="ARBA" id="ARBA00008535"/>
    </source>
</evidence>
<keyword evidence="2" id="KW-0547">Nucleotide-binding</keyword>
<proteinExistence type="inferred from homology"/>
<comment type="similarity">
    <text evidence="1">Belongs to the TRAFAC class TrmE-Era-EngA-EngB-Septin-like GTPase superfamily. AIG1/Toc34/Toc159-like paraseptin GTPase family. IAN subfamily.</text>
</comment>
<evidence type="ECO:0000313" key="6">
    <source>
        <dbReference type="Proteomes" id="UP000663829"/>
    </source>
</evidence>
<name>A0A815CRY5_9BILA</name>
<evidence type="ECO:0000259" key="3">
    <source>
        <dbReference type="Pfam" id="PF04548"/>
    </source>
</evidence>
<comment type="caution">
    <text evidence="4">The sequence shown here is derived from an EMBL/GenBank/DDBJ whole genome shotgun (WGS) entry which is preliminary data.</text>
</comment>
<sequence>MGTSLVSIGVPDKDNDQVIFVQAHGKSFICNILIGKEVFAHAYQSEAVTHNTAFYDVTFGLITYKVFDIPGLIEPDQKRIDSNGIEIQKAFQLCPSSIVLFVFSVFVVNNLSLTRDKQYEGKTTLASQKYLKISDVDVCFLNHIDINNPAEKDSFRSELALYVVRGISAQINNKQIEYDNFRSKAETDIKNLKEKLCEYEEKQTNNKNHTSAAATEIDAKRKCSIS</sequence>
<dbReference type="GO" id="GO:0005525">
    <property type="term" value="F:GTP binding"/>
    <property type="evidence" value="ECO:0007669"/>
    <property type="project" value="InterPro"/>
</dbReference>